<dbReference type="InterPro" id="IPR036291">
    <property type="entry name" value="NAD(P)-bd_dom_sf"/>
</dbReference>
<evidence type="ECO:0000256" key="5">
    <source>
        <dbReference type="ARBA" id="ARBA00022857"/>
    </source>
</evidence>
<keyword evidence="5" id="KW-0521">NADP</keyword>
<dbReference type="GO" id="GO:0017000">
    <property type="term" value="P:antibiotic biosynthetic process"/>
    <property type="evidence" value="ECO:0007669"/>
    <property type="project" value="UniProtKB-KW"/>
</dbReference>
<comment type="pathway">
    <text evidence="1">Antibiotic biosynthesis.</text>
</comment>
<dbReference type="GO" id="GO:0005886">
    <property type="term" value="C:plasma membrane"/>
    <property type="evidence" value="ECO:0007669"/>
    <property type="project" value="TreeGrafter"/>
</dbReference>
<dbReference type="Pfam" id="PF16197">
    <property type="entry name" value="KAsynt_C_assoc"/>
    <property type="match status" value="1"/>
</dbReference>
<dbReference type="Gene3D" id="3.40.366.10">
    <property type="entry name" value="Malonyl-Coenzyme A Acyl Carrier Protein, domain 2"/>
    <property type="match status" value="1"/>
</dbReference>
<dbReference type="SUPFAM" id="SSF47336">
    <property type="entry name" value="ACP-like"/>
    <property type="match status" value="1"/>
</dbReference>
<dbReference type="InterPro" id="IPR014031">
    <property type="entry name" value="Ketoacyl_synth_C"/>
</dbReference>
<evidence type="ECO:0000256" key="1">
    <source>
        <dbReference type="ARBA" id="ARBA00004792"/>
    </source>
</evidence>
<dbReference type="Gene3D" id="3.30.70.3290">
    <property type="match status" value="1"/>
</dbReference>
<dbReference type="PANTHER" id="PTHR43775">
    <property type="entry name" value="FATTY ACID SYNTHASE"/>
    <property type="match status" value="1"/>
</dbReference>
<dbReference type="InterPro" id="IPR020806">
    <property type="entry name" value="PKS_PP-bd"/>
</dbReference>
<dbReference type="Gene3D" id="3.40.50.720">
    <property type="entry name" value="NAD(P)-binding Rossmann-like Domain"/>
    <property type="match status" value="3"/>
</dbReference>
<dbReference type="InterPro" id="IPR016039">
    <property type="entry name" value="Thiolase-like"/>
</dbReference>
<dbReference type="Pfam" id="PF08659">
    <property type="entry name" value="KR"/>
    <property type="match status" value="1"/>
</dbReference>
<evidence type="ECO:0000259" key="12">
    <source>
        <dbReference type="PROSITE" id="PS52004"/>
    </source>
</evidence>
<gene>
    <name evidence="14" type="ORF">AB2U05_36305</name>
</gene>
<dbReference type="FunFam" id="3.40.50.720:FF:000209">
    <property type="entry name" value="Polyketide synthase Pks12"/>
    <property type="match status" value="1"/>
</dbReference>
<evidence type="ECO:0000256" key="6">
    <source>
        <dbReference type="ARBA" id="ARBA00023194"/>
    </source>
</evidence>
<dbReference type="InterPro" id="IPR042104">
    <property type="entry name" value="PKS_dehydratase_sf"/>
</dbReference>
<dbReference type="Pfam" id="PF02801">
    <property type="entry name" value="Ketoacyl-synt_C"/>
    <property type="match status" value="1"/>
</dbReference>
<dbReference type="SMART" id="SM00823">
    <property type="entry name" value="PKS_PP"/>
    <property type="match status" value="1"/>
</dbReference>
<protein>
    <submittedName>
        <fullName evidence="14">SDR family NAD(P)-dependent oxidoreductase</fullName>
    </submittedName>
</protein>
<dbReference type="SMART" id="SM00829">
    <property type="entry name" value="PKS_ER"/>
    <property type="match status" value="1"/>
</dbReference>
<dbReference type="RefSeq" id="WP_369186056.1">
    <property type="nucleotide sequence ID" value="NZ_CP163445.1"/>
</dbReference>
<dbReference type="EMBL" id="CP163445">
    <property type="protein sequence ID" value="XDQ84225.1"/>
    <property type="molecule type" value="Genomic_DNA"/>
</dbReference>
<dbReference type="InterPro" id="IPR049551">
    <property type="entry name" value="PKS_DH_C"/>
</dbReference>
<feature type="active site" description="Proton donor; for dehydratase activity" evidence="9">
    <location>
        <position position="835"/>
    </location>
</feature>
<dbReference type="InterPro" id="IPR036736">
    <property type="entry name" value="ACP-like_sf"/>
</dbReference>
<dbReference type="InterPro" id="IPR049900">
    <property type="entry name" value="PKS_mFAS_DH"/>
</dbReference>
<dbReference type="InterPro" id="IPR013149">
    <property type="entry name" value="ADH-like_C"/>
</dbReference>
<accession>A0AB39TYI4</accession>
<dbReference type="SUPFAM" id="SSF53901">
    <property type="entry name" value="Thiolase-like"/>
    <property type="match status" value="1"/>
</dbReference>
<dbReference type="Pfam" id="PF14765">
    <property type="entry name" value="PS-DH"/>
    <property type="match status" value="1"/>
</dbReference>
<feature type="region of interest" description="Disordered" evidence="10">
    <location>
        <begin position="1886"/>
        <end position="1929"/>
    </location>
</feature>
<dbReference type="CDD" id="cd05195">
    <property type="entry name" value="enoyl_red"/>
    <property type="match status" value="1"/>
</dbReference>
<reference evidence="14" key="1">
    <citation type="submission" date="2024-07" db="EMBL/GenBank/DDBJ databases">
        <authorList>
            <person name="Yu S.T."/>
        </authorList>
    </citation>
    <scope>NUCLEOTIDE SEQUENCE</scope>
    <source>
        <strain evidence="14">Y1</strain>
    </source>
</reference>
<dbReference type="Pfam" id="PF21089">
    <property type="entry name" value="PKS_DH_N"/>
    <property type="match status" value="1"/>
</dbReference>
<dbReference type="Gene3D" id="3.10.129.110">
    <property type="entry name" value="Polyketide synthase dehydratase"/>
    <property type="match status" value="1"/>
</dbReference>
<dbReference type="InterPro" id="IPR013154">
    <property type="entry name" value="ADH-like_N"/>
</dbReference>
<evidence type="ECO:0000259" key="11">
    <source>
        <dbReference type="PROSITE" id="PS50075"/>
    </source>
</evidence>
<dbReference type="Pfam" id="PF00550">
    <property type="entry name" value="PP-binding"/>
    <property type="match status" value="1"/>
</dbReference>
<dbReference type="InterPro" id="IPR001227">
    <property type="entry name" value="Ac_transferase_dom_sf"/>
</dbReference>
<keyword evidence="3" id="KW-0597">Phosphoprotein</keyword>
<dbReference type="GO" id="GO:0031177">
    <property type="term" value="F:phosphopantetheine binding"/>
    <property type="evidence" value="ECO:0007669"/>
    <property type="project" value="InterPro"/>
</dbReference>
<keyword evidence="7" id="KW-0511">Multifunctional enzyme</keyword>
<dbReference type="Gene3D" id="3.90.180.10">
    <property type="entry name" value="Medium-chain alcohol dehydrogenases, catalytic domain"/>
    <property type="match status" value="1"/>
</dbReference>
<dbReference type="GO" id="GO:0005737">
    <property type="term" value="C:cytoplasm"/>
    <property type="evidence" value="ECO:0007669"/>
    <property type="project" value="TreeGrafter"/>
</dbReference>
<dbReference type="SUPFAM" id="SSF52151">
    <property type="entry name" value="FabD/lysophospholipase-like"/>
    <property type="match status" value="1"/>
</dbReference>
<feature type="region of interest" description="N-terminal hotdog fold" evidence="9">
    <location>
        <begin position="620"/>
        <end position="753"/>
    </location>
</feature>
<dbReference type="Gene3D" id="1.10.1200.10">
    <property type="entry name" value="ACP-like"/>
    <property type="match status" value="1"/>
</dbReference>
<evidence type="ECO:0000256" key="8">
    <source>
        <dbReference type="ARBA" id="ARBA00023315"/>
    </source>
</evidence>
<evidence type="ECO:0000256" key="4">
    <source>
        <dbReference type="ARBA" id="ARBA00022679"/>
    </source>
</evidence>
<dbReference type="SMART" id="SM01294">
    <property type="entry name" value="PKS_PP_betabranch"/>
    <property type="match status" value="1"/>
</dbReference>
<dbReference type="PROSITE" id="PS52004">
    <property type="entry name" value="KS3_2"/>
    <property type="match status" value="1"/>
</dbReference>
<keyword evidence="4" id="KW-0808">Transferase</keyword>
<keyword evidence="8" id="KW-0012">Acyltransferase</keyword>
<dbReference type="InterPro" id="IPR057326">
    <property type="entry name" value="KR_dom"/>
</dbReference>
<dbReference type="Gene3D" id="3.40.47.10">
    <property type="match status" value="1"/>
</dbReference>
<dbReference type="InterPro" id="IPR016035">
    <property type="entry name" value="Acyl_Trfase/lysoPLipase"/>
</dbReference>
<dbReference type="SUPFAM" id="SSF51735">
    <property type="entry name" value="NAD(P)-binding Rossmann-fold domains"/>
    <property type="match status" value="3"/>
</dbReference>
<feature type="domain" description="Ketosynthase family 3 (KS3)" evidence="12">
    <location>
        <begin position="1"/>
        <end position="149"/>
    </location>
</feature>
<organism evidence="14">
    <name type="scientific">Streptomyces sp. Y1</name>
    <dbReference type="NCBI Taxonomy" id="3238634"/>
    <lineage>
        <taxon>Bacteria</taxon>
        <taxon>Bacillati</taxon>
        <taxon>Actinomycetota</taxon>
        <taxon>Actinomycetes</taxon>
        <taxon>Kitasatosporales</taxon>
        <taxon>Streptomycetaceae</taxon>
        <taxon>Streptomyces</taxon>
    </lineage>
</organism>
<dbReference type="PROSITE" id="PS50075">
    <property type="entry name" value="CARRIER"/>
    <property type="match status" value="1"/>
</dbReference>
<dbReference type="GO" id="GO:0071770">
    <property type="term" value="P:DIM/DIP cell wall layer assembly"/>
    <property type="evidence" value="ECO:0007669"/>
    <property type="project" value="TreeGrafter"/>
</dbReference>
<sequence length="1959" mass="206483">MAPNRHAQEEVLRTAYARAGVRPEQVHYVEAHGTGTLLGDPIEARALAAVAGAGRERGAPLVIGSVKSNIGHLEAAAGVAGLVKAALMVRHRMVPASLHYRTPNPHIPFEDLSLRVADALRPWPSEDRALVGVSSFGFGGTNAHLVLEQAPEQAARAPRTPAGGTQLLALSARSEQALRELAARYEAQLAEPDAGVRLHEVCAAAAVRRVHHEVRLACVGRSFAGLREALGAFGRGEERKGLSWGGRRVGRRPRTAFVFSGQGPRWWPLAGDLLDAEPVFRESLERSDAILDRLAGWSLIERLGTDAEDGLLADPAVGQPALCAVQIALAALWRSWGVEPEAVVGHSVGEIAAAHVAGALDLDAALTAALHRGRVIRAAIGRGRMAVVGVGHEEAQRILAERAPGAVWVAASNGPTSTVLSGDGDALTALAAGLDAEGVFCRLLESVAFASHSPRMDPLSEELKVLLGDLVAGPPALDMVSTVTGERVGADLRLDAEYWAANLRRPVLFDQAVSGLVDSGYDVFVEISPHPMLGEAVAERLAQREADGAVVASLRRDERGRDALLAELGRLHTAGFPVDWAAVHGGGVPMVRLPRYPWQRQRYWLDEAPPRAERLREGGHPVLGTRLPSALRPGTVHFGARVDLAGLPYLRDHRVAGAAVLPASLVLDAALAAARRTLGEGHPPGEGHAVVEDVRFTRMTVVPESAEDATLQLVLCEETAGTGTLRLYSRDPAGRGEWTEVANGRYRDAPAPAAHEALPEPLHEPLAALRERCARPLDRAGHYAGLGRAGLEYGPAFQGVEQLWRGTHEALARLQEPAEVSGDRDPYLIHPALLDSCLQALAAAVDGTGGATWLPVGVGAFTLTGDGRAVRWAHASVPATTDAGDEISGGRVELLDEAGRSVGVVDRITLRRLEPAEAEGTAAEAVFELAWQPAEAVAEQVDPGAGWWLLFADRQGVADAVRSSLAARGAACVTVTAAHGYRRVDESRYEVDPLRREDVEALLADLAATRTGPCAAVLHTWSLDAEPFEPEGEPARDPREFDPLLEPVDRICAPVLHLVQALAEDGPSGPALGSPRLLLATRGAQRVGGERALPAVAQAALWGLARVIVLEHGELRPGVVDLDPDRPAESAAALLGEALRPAGEAQLVLRGERRLAPRLERHRAPRPAATAWRRQPFDPAVHTNHRILATEPAVLDSLAAARWQRTAPGPGQVEIEVAATGLNFNDVLKAMDICPGVSGTVPLGGECAGRVTAVGAGVEGLRVGQRVMAVAPSSMAAYATTAAPLVAPAPEKLTDEEAAAAPVAFLTAVYGLEYLARLRRGETLLIHSAAGGVGLAALQVARRNGVRVLATAGSEEKRELLRSLGVEQVMDSRSLAFADEVMALTAGRGVDVVLNSLAGEALTRSVRLLAPGGRFVEIGKRDVYDDQPLPLGALKHNRAFLAVDLERSFAEQHELVAELFAEVARGFAEGDFTALPVTDFAFSQAPAAFALMAQARHTGKLVLRPDAPATVAVPPQDGPVRAAASYLITGGLGALGLETARYLVDQGARHLVLVGRQKPSAQAESVIAELRERQATVLVRSADVSRHEDVTRVLADLDAALPPLAGVVHAAGFLDDALLLGLDRDRLRSVAEPKASGAWQLHRATAGRELDFFVMFSSAAALLGSPSQGNYAAANAYLDALAQYRQARGLPALSIDWGPWARIGLAAGPERAGALAAQGVLALEPRQGIEALDHLLRAGSAQACVLPLDHGRLREAADAGLLPALLTGLLAAEPAAAVPGGPPPELRGRLLAVEPGRRRRAILAEHCRAVVAKVLKTAPERIDPTEPLAAMGLDSLMSLELRKRLEGSLHTDLPATIGWRFPTIDALVPFLAERMGIALHAEPGGAEPGGVAPGGAVPRDADPGGAEHAGGAAPGGGRAGRTGPDRVADDIETEIDRLDDSDVEALLLARMTQIDEGRD</sequence>
<dbReference type="PROSITE" id="PS01162">
    <property type="entry name" value="QOR_ZETA_CRYSTAL"/>
    <property type="match status" value="1"/>
</dbReference>
<dbReference type="CDD" id="cd08955">
    <property type="entry name" value="KR_2_FAS_SDR_x"/>
    <property type="match status" value="1"/>
</dbReference>
<dbReference type="SUPFAM" id="SSF50129">
    <property type="entry name" value="GroES-like"/>
    <property type="match status" value="1"/>
</dbReference>
<feature type="compositionally biased region" description="Low complexity" evidence="10">
    <location>
        <begin position="1894"/>
        <end position="1911"/>
    </location>
</feature>
<dbReference type="PROSITE" id="PS52019">
    <property type="entry name" value="PKS_MFAS_DH"/>
    <property type="match status" value="1"/>
</dbReference>
<dbReference type="SMART" id="SM00826">
    <property type="entry name" value="PKS_DH"/>
    <property type="match status" value="1"/>
</dbReference>
<name>A0AB39TYI4_9ACTN</name>
<dbReference type="CDD" id="cd00833">
    <property type="entry name" value="PKS"/>
    <property type="match status" value="1"/>
</dbReference>
<keyword evidence="2" id="KW-0596">Phosphopantetheine</keyword>
<evidence type="ECO:0000259" key="13">
    <source>
        <dbReference type="PROSITE" id="PS52019"/>
    </source>
</evidence>
<dbReference type="Pfam" id="PF08240">
    <property type="entry name" value="ADH_N"/>
    <property type="match status" value="1"/>
</dbReference>
<dbReference type="InterPro" id="IPR016036">
    <property type="entry name" value="Malonyl_transacylase_ACP-bd"/>
</dbReference>
<dbReference type="SMART" id="SM00822">
    <property type="entry name" value="PKS_KR"/>
    <property type="match status" value="1"/>
</dbReference>
<dbReference type="InterPro" id="IPR002364">
    <property type="entry name" value="Quin_OxRdtase/zeta-crystal_CS"/>
</dbReference>
<dbReference type="InterPro" id="IPR020807">
    <property type="entry name" value="PKS_DH"/>
</dbReference>
<evidence type="ECO:0000256" key="7">
    <source>
        <dbReference type="ARBA" id="ARBA00023268"/>
    </source>
</evidence>
<evidence type="ECO:0000256" key="3">
    <source>
        <dbReference type="ARBA" id="ARBA00022553"/>
    </source>
</evidence>
<dbReference type="InterPro" id="IPR020841">
    <property type="entry name" value="PKS_Beta-ketoAc_synthase_dom"/>
</dbReference>
<dbReference type="InterPro" id="IPR050091">
    <property type="entry name" value="PKS_NRPS_Biosynth_Enz"/>
</dbReference>
<dbReference type="PANTHER" id="PTHR43775:SF37">
    <property type="entry name" value="SI:DKEY-61P9.11"/>
    <property type="match status" value="1"/>
</dbReference>
<dbReference type="InterPro" id="IPR013968">
    <property type="entry name" value="PKS_KR"/>
</dbReference>
<feature type="active site" description="Proton acceptor; for dehydratase activity" evidence="9">
    <location>
        <position position="653"/>
    </location>
</feature>
<evidence type="ECO:0000313" key="14">
    <source>
        <dbReference type="EMBL" id="XDQ84225.1"/>
    </source>
</evidence>
<dbReference type="InterPro" id="IPR014043">
    <property type="entry name" value="Acyl_transferase_dom"/>
</dbReference>
<dbReference type="InterPro" id="IPR032821">
    <property type="entry name" value="PKS_assoc"/>
</dbReference>
<proteinExistence type="predicted"/>
<dbReference type="InterPro" id="IPR020843">
    <property type="entry name" value="ER"/>
</dbReference>
<keyword evidence="6" id="KW-0045">Antibiotic biosynthesis</keyword>
<feature type="domain" description="PKS/mFAS DH" evidence="13">
    <location>
        <begin position="620"/>
        <end position="919"/>
    </location>
</feature>
<evidence type="ECO:0000256" key="9">
    <source>
        <dbReference type="PROSITE-ProRule" id="PRU01363"/>
    </source>
</evidence>
<dbReference type="Pfam" id="PF00698">
    <property type="entry name" value="Acyl_transf_1"/>
    <property type="match status" value="1"/>
</dbReference>
<dbReference type="PROSITE" id="PS00012">
    <property type="entry name" value="PHOSPHOPANTETHEINE"/>
    <property type="match status" value="1"/>
</dbReference>
<dbReference type="InterPro" id="IPR049552">
    <property type="entry name" value="PKS_DH_N"/>
</dbReference>
<dbReference type="GO" id="GO:0016491">
    <property type="term" value="F:oxidoreductase activity"/>
    <property type="evidence" value="ECO:0007669"/>
    <property type="project" value="InterPro"/>
</dbReference>
<dbReference type="GO" id="GO:0006633">
    <property type="term" value="P:fatty acid biosynthetic process"/>
    <property type="evidence" value="ECO:0007669"/>
    <property type="project" value="TreeGrafter"/>
</dbReference>
<dbReference type="InterPro" id="IPR009081">
    <property type="entry name" value="PP-bd_ACP"/>
</dbReference>
<dbReference type="SMART" id="SM00825">
    <property type="entry name" value="PKS_KS"/>
    <property type="match status" value="1"/>
</dbReference>
<feature type="region of interest" description="C-terminal hotdog fold" evidence="9">
    <location>
        <begin position="774"/>
        <end position="919"/>
    </location>
</feature>
<dbReference type="Pfam" id="PF00107">
    <property type="entry name" value="ADH_zinc_N"/>
    <property type="match status" value="1"/>
</dbReference>
<evidence type="ECO:0000256" key="2">
    <source>
        <dbReference type="ARBA" id="ARBA00022450"/>
    </source>
</evidence>
<feature type="domain" description="Carrier" evidence="11">
    <location>
        <begin position="1801"/>
        <end position="1875"/>
    </location>
</feature>
<dbReference type="SMART" id="SM00827">
    <property type="entry name" value="PKS_AT"/>
    <property type="match status" value="1"/>
</dbReference>
<dbReference type="FunFam" id="3.40.366.10:FF:000002">
    <property type="entry name" value="Probable polyketide synthase 2"/>
    <property type="match status" value="1"/>
</dbReference>
<dbReference type="InterPro" id="IPR011032">
    <property type="entry name" value="GroES-like_sf"/>
</dbReference>
<dbReference type="InterPro" id="IPR006162">
    <property type="entry name" value="Ppantetheine_attach_site"/>
</dbReference>
<dbReference type="GO" id="GO:0004312">
    <property type="term" value="F:fatty acid synthase activity"/>
    <property type="evidence" value="ECO:0007669"/>
    <property type="project" value="TreeGrafter"/>
</dbReference>
<dbReference type="SUPFAM" id="SSF55048">
    <property type="entry name" value="Probable ACP-binding domain of malonyl-CoA ACP transacylase"/>
    <property type="match status" value="1"/>
</dbReference>
<dbReference type="GO" id="GO:0008270">
    <property type="term" value="F:zinc ion binding"/>
    <property type="evidence" value="ECO:0007669"/>
    <property type="project" value="InterPro"/>
</dbReference>
<evidence type="ECO:0000256" key="10">
    <source>
        <dbReference type="SAM" id="MobiDB-lite"/>
    </source>
</evidence>